<feature type="compositionally biased region" description="Low complexity" evidence="2">
    <location>
        <begin position="99"/>
        <end position="112"/>
    </location>
</feature>
<dbReference type="GO" id="GO:0003677">
    <property type="term" value="F:DNA binding"/>
    <property type="evidence" value="ECO:0007669"/>
    <property type="project" value="UniProtKB-KW"/>
</dbReference>
<dbReference type="KEGG" id="psic:J4E96_02480"/>
<protein>
    <submittedName>
        <fullName evidence="4">MerR family transcriptional regulator</fullName>
    </submittedName>
</protein>
<dbReference type="Proteomes" id="UP000663937">
    <property type="component" value="Chromosome"/>
</dbReference>
<evidence type="ECO:0000313" key="4">
    <source>
        <dbReference type="EMBL" id="QTE31280.1"/>
    </source>
</evidence>
<dbReference type="Gene3D" id="1.10.1660.10">
    <property type="match status" value="1"/>
</dbReference>
<feature type="region of interest" description="Disordered" evidence="2">
    <location>
        <begin position="1"/>
        <end position="37"/>
    </location>
</feature>
<feature type="compositionally biased region" description="Low complexity" evidence="2">
    <location>
        <begin position="1"/>
        <end position="25"/>
    </location>
</feature>
<dbReference type="AlphaFoldDB" id="A0A8A4ZGV6"/>
<evidence type="ECO:0000256" key="1">
    <source>
        <dbReference type="ARBA" id="ARBA00023125"/>
    </source>
</evidence>
<dbReference type="InterPro" id="IPR009061">
    <property type="entry name" value="DNA-bd_dom_put_sf"/>
</dbReference>
<gene>
    <name evidence="4" type="ORF">J4E96_02480</name>
</gene>
<dbReference type="SUPFAM" id="SSF46955">
    <property type="entry name" value="Putative DNA-binding domain"/>
    <property type="match status" value="1"/>
</dbReference>
<evidence type="ECO:0000256" key="2">
    <source>
        <dbReference type="SAM" id="MobiDB-lite"/>
    </source>
</evidence>
<dbReference type="EMBL" id="CP071868">
    <property type="protein sequence ID" value="QTE31280.1"/>
    <property type="molecule type" value="Genomic_DNA"/>
</dbReference>
<dbReference type="Pfam" id="PF13411">
    <property type="entry name" value="MerR_1"/>
    <property type="match status" value="1"/>
</dbReference>
<dbReference type="GO" id="GO:0003700">
    <property type="term" value="F:DNA-binding transcription factor activity"/>
    <property type="evidence" value="ECO:0007669"/>
    <property type="project" value="InterPro"/>
</dbReference>
<dbReference type="SMART" id="SM00422">
    <property type="entry name" value="HTH_MERR"/>
    <property type="match status" value="1"/>
</dbReference>
<dbReference type="PANTHER" id="PTHR30204:SF97">
    <property type="entry name" value="MERR FAMILY REGULATORY PROTEIN"/>
    <property type="match status" value="1"/>
</dbReference>
<dbReference type="InterPro" id="IPR047057">
    <property type="entry name" value="MerR_fam"/>
</dbReference>
<reference evidence="4" key="1">
    <citation type="submission" date="2021-03" db="EMBL/GenBank/DDBJ databases">
        <title>Pengzhenrongella sicca gen. nov., sp. nov., a new member of suborder Micrococcineae isolated from High-Arctic tundra soil.</title>
        <authorList>
            <person name="Peng F."/>
        </authorList>
    </citation>
    <scope>NUCLEOTIDE SEQUENCE</scope>
    <source>
        <strain evidence="4">LRZ-2</strain>
    </source>
</reference>
<organism evidence="4 5">
    <name type="scientific">Pengzhenrongella sicca</name>
    <dbReference type="NCBI Taxonomy" id="2819238"/>
    <lineage>
        <taxon>Bacteria</taxon>
        <taxon>Bacillati</taxon>
        <taxon>Actinomycetota</taxon>
        <taxon>Actinomycetes</taxon>
        <taxon>Micrococcales</taxon>
        <taxon>Pengzhenrongella</taxon>
    </lineage>
</organism>
<feature type="domain" description="HTH merR-type" evidence="3">
    <location>
        <begin position="40"/>
        <end position="109"/>
    </location>
</feature>
<sequence>MTAEHVAGGPAGAVAAAEPSAGPSADPEPRVTGAPGGEPALAVAAVARRLGVAPSTLRTWDRRYGLGPSEHSAGSHRRYSTDDVARLLVMRQLTLQGVAPADAARAARQTDQAQRRGVGEGTQPGTRGADELATPALLVETAMRADELGCRRLLASVTATVETWWTDLVQPARAGLAARTVLAHAGEDAEWVLDSAALAVLRTRPRPRAAPATVGERVVLLHAAPRERRPLALHALAAALADRGVDARVVTGPVESDRMLELVAMTHPVAVGVISEQADPDLAIVGELSAAWPDLPLFVGYAPGRGAGGITFGQTVRLERSFLGLFHEILAVIG</sequence>
<proteinExistence type="predicted"/>
<dbReference type="PROSITE" id="PS50937">
    <property type="entry name" value="HTH_MERR_2"/>
    <property type="match status" value="1"/>
</dbReference>
<dbReference type="InterPro" id="IPR000551">
    <property type="entry name" value="MerR-type_HTH_dom"/>
</dbReference>
<keyword evidence="5" id="KW-1185">Reference proteome</keyword>
<name>A0A8A4ZGV6_9MICO</name>
<keyword evidence="1" id="KW-0238">DNA-binding</keyword>
<dbReference type="PANTHER" id="PTHR30204">
    <property type="entry name" value="REDOX-CYCLING DRUG-SENSING TRANSCRIPTIONAL ACTIVATOR SOXR"/>
    <property type="match status" value="1"/>
</dbReference>
<evidence type="ECO:0000259" key="3">
    <source>
        <dbReference type="PROSITE" id="PS50937"/>
    </source>
</evidence>
<feature type="region of interest" description="Disordered" evidence="2">
    <location>
        <begin position="99"/>
        <end position="130"/>
    </location>
</feature>
<accession>A0A8A4ZGV6</accession>
<evidence type="ECO:0000313" key="5">
    <source>
        <dbReference type="Proteomes" id="UP000663937"/>
    </source>
</evidence>